<keyword evidence="13" id="KW-1185">Reference proteome</keyword>
<evidence type="ECO:0000256" key="8">
    <source>
        <dbReference type="ARBA" id="ARBA00071654"/>
    </source>
</evidence>
<dbReference type="InterPro" id="IPR036451">
    <property type="entry name" value="CblAdoTrfase-like_sf"/>
</dbReference>
<gene>
    <name evidence="12" type="primary">MMAB</name>
</gene>
<evidence type="ECO:0000256" key="1">
    <source>
        <dbReference type="ARBA" id="ARBA00007487"/>
    </source>
</evidence>
<keyword evidence="5 10" id="KW-0067">ATP-binding</keyword>
<evidence type="ECO:0000256" key="2">
    <source>
        <dbReference type="ARBA" id="ARBA00011233"/>
    </source>
</evidence>
<dbReference type="PANTHER" id="PTHR12213">
    <property type="entry name" value="CORRINOID ADENOSYLTRANSFERASE"/>
    <property type="match status" value="1"/>
</dbReference>
<comment type="catalytic activity">
    <reaction evidence="6">
        <text>cob(I)alamin-[corrinoid adenosyltransferase] + ATP = apo-[corrinoid adenosyltransferase] + adenosylcob(III)alamin + triphosphate</text>
        <dbReference type="Rhea" id="RHEA:56796"/>
        <dbReference type="Rhea" id="RHEA-COMP:14743"/>
        <dbReference type="Rhea" id="RHEA-COMP:14744"/>
        <dbReference type="ChEBI" id="CHEBI:18036"/>
        <dbReference type="ChEBI" id="CHEBI:18408"/>
        <dbReference type="ChEBI" id="CHEBI:30616"/>
        <dbReference type="ChEBI" id="CHEBI:60488"/>
        <dbReference type="ChEBI" id="CHEBI:83228"/>
    </reaction>
    <physiologicalReaction direction="left-to-right" evidence="6">
        <dbReference type="Rhea" id="RHEA:56797"/>
    </physiologicalReaction>
</comment>
<evidence type="ECO:0000256" key="6">
    <source>
        <dbReference type="ARBA" id="ARBA00051988"/>
    </source>
</evidence>
<evidence type="ECO:0000256" key="4">
    <source>
        <dbReference type="ARBA" id="ARBA00022741"/>
    </source>
</evidence>
<evidence type="ECO:0000313" key="12">
    <source>
        <dbReference type="Ensembl" id="ENSBTAP00000085261.1"/>
    </source>
</evidence>
<dbReference type="GO" id="GO:0009235">
    <property type="term" value="P:cobalamin metabolic process"/>
    <property type="evidence" value="ECO:0007669"/>
    <property type="project" value="UniProtKB-ARBA"/>
</dbReference>
<name>A0AAA9SMZ5_BOVIN</name>
<evidence type="ECO:0000259" key="11">
    <source>
        <dbReference type="Pfam" id="PF01923"/>
    </source>
</evidence>
<reference evidence="12" key="3">
    <citation type="submission" date="2025-09" db="UniProtKB">
        <authorList>
            <consortium name="Ensembl"/>
        </authorList>
    </citation>
    <scope>IDENTIFICATION</scope>
    <source>
        <strain evidence="12">Hereford</strain>
    </source>
</reference>
<sequence>MSGSLAGVTEVRPSRASPGGCLPSMNLEVQGQPVSSTRLRAADPLHPSRLLVCHLLSLAVCLTLPSLLPHCAHDLEGGLGEVIRIGQALLGFVMELIAEKGHPFVEELQKIQCSLQDVGSALATPRSSAREAHLKHATFEAGPILELEQWIDKYSRQLPPLTAFILPSGGKSSSALHFCRAVCRRAERRVVPLVQTGETDANVVKFLNRLSDYLFTLARYTAMKEGNPEKIYKKNDLSDRT</sequence>
<evidence type="ECO:0000256" key="10">
    <source>
        <dbReference type="RuleBase" id="RU366026"/>
    </source>
</evidence>
<keyword evidence="3 10" id="KW-0808">Transferase</keyword>
<comment type="subunit">
    <text evidence="2">Homotrimer.</text>
</comment>
<dbReference type="GeneTree" id="ENSGT00390000008432"/>
<dbReference type="SUPFAM" id="SSF89028">
    <property type="entry name" value="Cobalamin adenosyltransferase-like"/>
    <property type="match status" value="1"/>
</dbReference>
<dbReference type="GO" id="GO:0005524">
    <property type="term" value="F:ATP binding"/>
    <property type="evidence" value="ECO:0007669"/>
    <property type="project" value="UniProtKB-UniRule"/>
</dbReference>
<evidence type="ECO:0000256" key="3">
    <source>
        <dbReference type="ARBA" id="ARBA00022679"/>
    </source>
</evidence>
<proteinExistence type="inferred from homology"/>
<dbReference type="InterPro" id="IPR029499">
    <property type="entry name" value="PduO-typ"/>
</dbReference>
<reference evidence="12" key="1">
    <citation type="submission" date="2018-03" db="EMBL/GenBank/DDBJ databases">
        <title>ARS-UCD1.2.</title>
        <authorList>
            <person name="Rosen B.D."/>
            <person name="Bickhart D.M."/>
            <person name="Koren S."/>
            <person name="Schnabel R.D."/>
            <person name="Hall R."/>
            <person name="Zimin A."/>
            <person name="Dreischer C."/>
            <person name="Schultheiss S."/>
            <person name="Schroeder S.G."/>
            <person name="Elsik C.G."/>
            <person name="Couldrey C."/>
            <person name="Liu G.E."/>
            <person name="Van Tassell C.P."/>
            <person name="Phillippy A.M."/>
            <person name="Smith T.P.L."/>
            <person name="Medrano J.F."/>
        </authorList>
    </citation>
    <scope>NUCLEOTIDE SEQUENCE [LARGE SCALE GENOMIC DNA]</scope>
    <source>
        <strain evidence="12">Hereford</strain>
    </source>
</reference>
<organism evidence="12 13">
    <name type="scientific">Bos taurus</name>
    <name type="common">Bovine</name>
    <dbReference type="NCBI Taxonomy" id="9913"/>
    <lineage>
        <taxon>Eukaryota</taxon>
        <taxon>Metazoa</taxon>
        <taxon>Chordata</taxon>
        <taxon>Craniata</taxon>
        <taxon>Vertebrata</taxon>
        <taxon>Euteleostomi</taxon>
        <taxon>Mammalia</taxon>
        <taxon>Eutheria</taxon>
        <taxon>Laurasiatheria</taxon>
        <taxon>Artiodactyla</taxon>
        <taxon>Ruminantia</taxon>
        <taxon>Pecora</taxon>
        <taxon>Bovidae</taxon>
        <taxon>Bovinae</taxon>
        <taxon>Bos</taxon>
    </lineage>
</organism>
<feature type="domain" description="Cobalamin adenosyltransferase-like" evidence="11">
    <location>
        <begin position="87"/>
        <end position="220"/>
    </location>
</feature>
<protein>
    <recommendedName>
        <fullName evidence="8">Corrinoid adenosyltransferase MMAB</fullName>
    </recommendedName>
    <alternativeName>
        <fullName evidence="9">ATP:co(I)rrinoid adenosyltransferase MMAB</fullName>
    </alternativeName>
</protein>
<comment type="function">
    <text evidence="7">Converts cob(I)alamin to adenosylcobalamin (adenosylcob(III)alamin), a coenzyme for methylmalonyl-CoA mutase, therefore participates in the final step of the vitamin B12 conversion. Generates adenosylcobalamin (AdoCbl) and directly delivers the cofactor to MUT in a transfer that is stimulated by ATP-binding to MMAB and gated by MMAA.</text>
</comment>
<dbReference type="Pfam" id="PF01923">
    <property type="entry name" value="Cob_adeno_trans"/>
    <property type="match status" value="1"/>
</dbReference>
<dbReference type="InterPro" id="IPR016030">
    <property type="entry name" value="CblAdoTrfase-like"/>
</dbReference>
<dbReference type="Gene3D" id="1.20.1200.10">
    <property type="entry name" value="Cobalamin adenosyltransferase-like"/>
    <property type="match status" value="1"/>
</dbReference>
<evidence type="ECO:0000256" key="9">
    <source>
        <dbReference type="ARBA" id="ARBA00075216"/>
    </source>
</evidence>
<dbReference type="GO" id="GO:0008817">
    <property type="term" value="F:corrinoid adenosyltransferase activity"/>
    <property type="evidence" value="ECO:0007669"/>
    <property type="project" value="UniProtKB-ARBA"/>
</dbReference>
<evidence type="ECO:0000313" key="13">
    <source>
        <dbReference type="Proteomes" id="UP000009136"/>
    </source>
</evidence>
<keyword evidence="4 10" id="KW-0547">Nucleotide-binding</keyword>
<comment type="similarity">
    <text evidence="1 10">Belongs to the Cob(I)alamin adenosyltransferase family.</text>
</comment>
<accession>A0AAA9SMZ5</accession>
<evidence type="ECO:0000256" key="7">
    <source>
        <dbReference type="ARBA" id="ARBA00056747"/>
    </source>
</evidence>
<dbReference type="AlphaFoldDB" id="A0AAA9SMZ5"/>
<dbReference type="FunFam" id="1.20.1200.10:FF:000001">
    <property type="entry name" value="Cob(I)yrinic acid a,c-diamide adenosyltransferase"/>
    <property type="match status" value="1"/>
</dbReference>
<dbReference type="Proteomes" id="UP000009136">
    <property type="component" value="Chromosome 17"/>
</dbReference>
<evidence type="ECO:0000256" key="5">
    <source>
        <dbReference type="ARBA" id="ARBA00022840"/>
    </source>
</evidence>
<dbReference type="PANTHER" id="PTHR12213:SF0">
    <property type="entry name" value="CORRINOID ADENOSYLTRANSFERASE MMAB"/>
    <property type="match status" value="1"/>
</dbReference>
<dbReference type="Ensembl" id="ENSBTAT00000117462.1">
    <property type="protein sequence ID" value="ENSBTAP00000085261.1"/>
    <property type="gene ID" value="ENSBTAG00000005178.7"/>
</dbReference>
<dbReference type="NCBIfam" id="TIGR00636">
    <property type="entry name" value="PduO_Nterm"/>
    <property type="match status" value="1"/>
</dbReference>
<reference evidence="12" key="2">
    <citation type="submission" date="2025-08" db="UniProtKB">
        <authorList>
            <consortium name="Ensembl"/>
        </authorList>
    </citation>
    <scope>IDENTIFICATION</scope>
    <source>
        <strain evidence="12">Hereford</strain>
    </source>
</reference>